<evidence type="ECO:0008006" key="5">
    <source>
        <dbReference type="Google" id="ProtNLM"/>
    </source>
</evidence>
<evidence type="ECO:0000313" key="4">
    <source>
        <dbReference type="Proteomes" id="UP000748752"/>
    </source>
</evidence>
<dbReference type="RefSeq" id="WP_200232827.1">
    <property type="nucleotide sequence ID" value="NZ_NRRV01000001.1"/>
</dbReference>
<name>A0ABS1CB92_9GAMM</name>
<sequence>MRLLASLRVWALALALLAVAPSAALRAQDGGDDAQASAQTGSGVVEEPTEEQIRSAYTATLTDLNARSVEHLGADDAGVLTLELEDIVKLGCRGLDRPGVHFDCRVERRIRRGEERPQTDVVELWLSREDGRWVAR</sequence>
<feature type="compositionally biased region" description="Low complexity" evidence="1">
    <location>
        <begin position="31"/>
        <end position="41"/>
    </location>
</feature>
<dbReference type="Proteomes" id="UP000748752">
    <property type="component" value="Unassembled WGS sequence"/>
</dbReference>
<proteinExistence type="predicted"/>
<feature type="signal peptide" evidence="2">
    <location>
        <begin position="1"/>
        <end position="26"/>
    </location>
</feature>
<dbReference type="EMBL" id="NRRV01000001">
    <property type="protein sequence ID" value="MBK1629170.1"/>
    <property type="molecule type" value="Genomic_DNA"/>
</dbReference>
<feature type="chain" id="PRO_5046777001" description="DUF3828 domain-containing protein" evidence="2">
    <location>
        <begin position="27"/>
        <end position="136"/>
    </location>
</feature>
<gene>
    <name evidence="3" type="ORF">CKO31_00180</name>
</gene>
<keyword evidence="2" id="KW-0732">Signal</keyword>
<evidence type="ECO:0000256" key="1">
    <source>
        <dbReference type="SAM" id="MobiDB-lite"/>
    </source>
</evidence>
<evidence type="ECO:0000313" key="3">
    <source>
        <dbReference type="EMBL" id="MBK1629170.1"/>
    </source>
</evidence>
<evidence type="ECO:0000256" key="2">
    <source>
        <dbReference type="SAM" id="SignalP"/>
    </source>
</evidence>
<feature type="region of interest" description="Disordered" evidence="1">
    <location>
        <begin position="31"/>
        <end position="50"/>
    </location>
</feature>
<protein>
    <recommendedName>
        <fullName evidence="5">DUF3828 domain-containing protein</fullName>
    </recommendedName>
</protein>
<reference evidence="3 4" key="1">
    <citation type="journal article" date="2020" name="Microorganisms">
        <title>Osmotic Adaptation and Compatible Solute Biosynthesis of Phototrophic Bacteria as Revealed from Genome Analyses.</title>
        <authorList>
            <person name="Imhoff J.F."/>
            <person name="Rahn T."/>
            <person name="Kunzel S."/>
            <person name="Keller A."/>
            <person name="Neulinger S.C."/>
        </authorList>
    </citation>
    <scope>NUCLEOTIDE SEQUENCE [LARGE SCALE GENOMIC DNA]</scope>
    <source>
        <strain evidence="3 4">DSM 6210</strain>
    </source>
</reference>
<comment type="caution">
    <text evidence="3">The sequence shown here is derived from an EMBL/GenBank/DDBJ whole genome shotgun (WGS) entry which is preliminary data.</text>
</comment>
<keyword evidence="4" id="KW-1185">Reference proteome</keyword>
<organism evidence="3 4">
    <name type="scientific">Thiohalocapsa halophila</name>
    <dbReference type="NCBI Taxonomy" id="69359"/>
    <lineage>
        <taxon>Bacteria</taxon>
        <taxon>Pseudomonadati</taxon>
        <taxon>Pseudomonadota</taxon>
        <taxon>Gammaproteobacteria</taxon>
        <taxon>Chromatiales</taxon>
        <taxon>Chromatiaceae</taxon>
        <taxon>Thiohalocapsa</taxon>
    </lineage>
</organism>
<accession>A0ABS1CB92</accession>